<feature type="compositionally biased region" description="Basic residues" evidence="1">
    <location>
        <begin position="291"/>
        <end position="303"/>
    </location>
</feature>
<proteinExistence type="predicted"/>
<feature type="compositionally biased region" description="Low complexity" evidence="1">
    <location>
        <begin position="18"/>
        <end position="34"/>
    </location>
</feature>
<evidence type="ECO:0000256" key="1">
    <source>
        <dbReference type="SAM" id="MobiDB-lite"/>
    </source>
</evidence>
<dbReference type="Proteomes" id="UP000823405">
    <property type="component" value="Unassembled WGS sequence"/>
</dbReference>
<reference evidence="3" key="1">
    <citation type="journal article" date="2020" name="Fungal Divers.">
        <title>Resolving the Mortierellaceae phylogeny through synthesis of multi-gene phylogenetics and phylogenomics.</title>
        <authorList>
            <person name="Vandepol N."/>
            <person name="Liber J."/>
            <person name="Desiro A."/>
            <person name="Na H."/>
            <person name="Kennedy M."/>
            <person name="Barry K."/>
            <person name="Grigoriev I.V."/>
            <person name="Miller A.N."/>
            <person name="O'Donnell K."/>
            <person name="Stajich J.E."/>
            <person name="Bonito G."/>
        </authorList>
    </citation>
    <scope>NUCLEOTIDE SEQUENCE</scope>
    <source>
        <strain evidence="3">NVP60</strain>
    </source>
</reference>
<feature type="compositionally biased region" description="Polar residues" evidence="1">
    <location>
        <begin position="267"/>
        <end position="284"/>
    </location>
</feature>
<feature type="compositionally biased region" description="Low complexity" evidence="1">
    <location>
        <begin position="121"/>
        <end position="135"/>
    </location>
</feature>
<organism evidence="3 4">
    <name type="scientific">Linnemannia gamsii</name>
    <dbReference type="NCBI Taxonomy" id="64522"/>
    <lineage>
        <taxon>Eukaryota</taxon>
        <taxon>Fungi</taxon>
        <taxon>Fungi incertae sedis</taxon>
        <taxon>Mucoromycota</taxon>
        <taxon>Mortierellomycotina</taxon>
        <taxon>Mortierellomycetes</taxon>
        <taxon>Mortierellales</taxon>
        <taxon>Mortierellaceae</taxon>
        <taxon>Linnemannia</taxon>
    </lineage>
</organism>
<feature type="region of interest" description="Disordered" evidence="1">
    <location>
        <begin position="196"/>
        <end position="319"/>
    </location>
</feature>
<keyword evidence="2" id="KW-0812">Transmembrane</keyword>
<evidence type="ECO:0000313" key="3">
    <source>
        <dbReference type="EMBL" id="KAG0313234.1"/>
    </source>
</evidence>
<dbReference type="AlphaFoldDB" id="A0A9P6UNY2"/>
<keyword evidence="4" id="KW-1185">Reference proteome</keyword>
<evidence type="ECO:0000256" key="2">
    <source>
        <dbReference type="SAM" id="Phobius"/>
    </source>
</evidence>
<feature type="region of interest" description="Disordered" evidence="1">
    <location>
        <begin position="18"/>
        <end position="146"/>
    </location>
</feature>
<sequence>MEHDSFLAAHNKEYLAHAQAQAQAQAQQTQALAQSPPTRPYNPSNDPYLNNPYQYQSPTLSAAHTVGGGGPGSDGGFSSSPQLQYNQAGGGGGGGYQSYQNSPHLEPMEYRQDPYRSAYAQQQHQIQQNQHQQQHLGSFSPYQGSMAVPLEDMNQGTHHSRLSLASSSVSGASQRYPMHVLQGHGSTQALTASYQQNRHHAGSIGLGSSASEYGGRSEQDIAERTRQQASLAGGNKHLSKEDASTTGQRAKSDNDDEQDENTEILARNSQSGGDRTSSAATVSRSNSQKMGSKKNKKNKKHQKGFLEESDEDEGQERGEDRYREKKRCFCCSRRLCVYMSFLSLICLGVALFFLIPRSPAFEFESVSSMGAPVITKNEFHENFGLQLQVDSSENFVPLKINSLEMTVWLKIDSRKIGHNDGLPSTYMIKPKTIQVISVPMVFDYTSYQIDTNADGTFQALIAACRPDNPTDISLTIGGKINFWGLSWIWQPQFGLNVGNINCPVNAKDPSATPAPPPPVVQPPPPANSGTPAPTNGTIASGTPGAGGSVTPTSGAPATATGATSPVPTGSRA</sequence>
<feature type="region of interest" description="Disordered" evidence="1">
    <location>
        <begin position="507"/>
        <end position="572"/>
    </location>
</feature>
<name>A0A9P6UNY2_9FUNG</name>
<feature type="compositionally biased region" description="Polar residues" evidence="1">
    <location>
        <begin position="41"/>
        <end position="62"/>
    </location>
</feature>
<keyword evidence="2" id="KW-0472">Membrane</keyword>
<feature type="compositionally biased region" description="Pro residues" evidence="1">
    <location>
        <begin position="512"/>
        <end position="526"/>
    </location>
</feature>
<comment type="caution">
    <text evidence="3">The sequence shown here is derived from an EMBL/GenBank/DDBJ whole genome shotgun (WGS) entry which is preliminary data.</text>
</comment>
<feature type="transmembrane region" description="Helical" evidence="2">
    <location>
        <begin position="335"/>
        <end position="355"/>
    </location>
</feature>
<feature type="compositionally biased region" description="Low complexity" evidence="1">
    <location>
        <begin position="548"/>
        <end position="572"/>
    </location>
</feature>
<evidence type="ECO:0000313" key="4">
    <source>
        <dbReference type="Proteomes" id="UP000823405"/>
    </source>
</evidence>
<accession>A0A9P6UNY2</accession>
<feature type="compositionally biased region" description="Gly residues" evidence="1">
    <location>
        <begin position="66"/>
        <end position="75"/>
    </location>
</feature>
<feature type="compositionally biased region" description="Basic and acidic residues" evidence="1">
    <location>
        <begin position="215"/>
        <end position="226"/>
    </location>
</feature>
<dbReference type="EMBL" id="JAAAIN010000533">
    <property type="protein sequence ID" value="KAG0313234.1"/>
    <property type="molecule type" value="Genomic_DNA"/>
</dbReference>
<keyword evidence="2" id="KW-1133">Transmembrane helix</keyword>
<dbReference type="OrthoDB" id="20273at2759"/>
<protein>
    <submittedName>
        <fullName evidence="3">Uncharacterized protein</fullName>
    </submittedName>
</protein>
<gene>
    <name evidence="3" type="ORF">BGZ97_010391</name>
</gene>